<evidence type="ECO:0000256" key="10">
    <source>
        <dbReference type="PIRSR" id="PIRSR600821-50"/>
    </source>
</evidence>
<feature type="binding site" evidence="9 11">
    <location>
        <position position="302"/>
    </location>
    <ligand>
        <name>substrate</name>
    </ligand>
</feature>
<dbReference type="SUPFAM" id="SSF51419">
    <property type="entry name" value="PLP-binding barrel"/>
    <property type="match status" value="1"/>
</dbReference>
<keyword evidence="6 9" id="KW-0663">Pyridoxal phosphate</keyword>
<evidence type="ECO:0000256" key="8">
    <source>
        <dbReference type="ARBA" id="ARBA00037912"/>
    </source>
</evidence>
<dbReference type="SMART" id="SM01005">
    <property type="entry name" value="Ala_racemase_C"/>
    <property type="match status" value="1"/>
</dbReference>
<dbReference type="FunFam" id="2.40.37.10:FF:000002">
    <property type="entry name" value="Alanine racemase"/>
    <property type="match status" value="1"/>
</dbReference>
<dbReference type="Pfam" id="PF01168">
    <property type="entry name" value="Ala_racemase_N"/>
    <property type="match status" value="1"/>
</dbReference>
<gene>
    <name evidence="13" type="ORF">TQ33_1811</name>
</gene>
<dbReference type="HOGENOM" id="CLU_028393_1_0_6"/>
<dbReference type="CDD" id="cd06827">
    <property type="entry name" value="PLPDE_III_AR_proteobact"/>
    <property type="match status" value="1"/>
</dbReference>
<dbReference type="InterPro" id="IPR029066">
    <property type="entry name" value="PLP-binding_barrel"/>
</dbReference>
<dbReference type="GO" id="GO:0030632">
    <property type="term" value="P:D-alanine biosynthetic process"/>
    <property type="evidence" value="ECO:0007669"/>
    <property type="project" value="UniProtKB-UniRule"/>
</dbReference>
<comment type="pathway">
    <text evidence="3">Cell wall biogenesis; peptidoglycan biosynthesis.</text>
</comment>
<accession>A0A0F6RDA9</accession>
<evidence type="ECO:0000256" key="5">
    <source>
        <dbReference type="ARBA" id="ARBA00013089"/>
    </source>
</evidence>
<sequence length="365" mass="40500">MRPTKAIIDLDALRHNFKTIQRIASDSRVIAVVKADAYGHGLAHIATALPDAEMFAVATPLEAYTLRDAGIKQPILLLEGFFEEKELPKIVDNDLHLVVHHSPQIEALQRLETNKKLNIWLKIDSGMNRLGFKVEELPQIEKDLAKVECINKPIRLMSHFASADDPKDCFTDQQLKTFLKSTKHLILERSMANSAGILEAHDAHFDWVRPGLVLYGCSPMVGTTGADYGLQPVMNLESQIMSIRHVKKGESTGYGRHWFAEKDTMIGLVAIGYGDGYPRHAKNGTPVWVNGRTVPLVGRVSMDMLAVELGAKHNDKIGDRVVLWGKELPAEVVAAHADTIPYTLSCGVTGRVHFEYRGQQSLGDQ</sequence>
<keyword evidence="7 9" id="KW-0413">Isomerase</keyword>
<dbReference type="InterPro" id="IPR009006">
    <property type="entry name" value="Ala_racemase/Decarboxylase_C"/>
</dbReference>
<comment type="catalytic activity">
    <reaction evidence="1 9">
        <text>L-alanine = D-alanine</text>
        <dbReference type="Rhea" id="RHEA:20249"/>
        <dbReference type="ChEBI" id="CHEBI:57416"/>
        <dbReference type="ChEBI" id="CHEBI:57972"/>
        <dbReference type="EC" id="5.1.1.1"/>
    </reaction>
</comment>
<evidence type="ECO:0000256" key="9">
    <source>
        <dbReference type="HAMAP-Rule" id="MF_01201"/>
    </source>
</evidence>
<comment type="function">
    <text evidence="9">Catalyzes the interconversion of L-alanine and D-alanine. May also act on other amino acids.</text>
</comment>
<dbReference type="KEGG" id="kge:TQ33_1811"/>
<evidence type="ECO:0000256" key="6">
    <source>
        <dbReference type="ARBA" id="ARBA00022898"/>
    </source>
</evidence>
<dbReference type="PANTHER" id="PTHR30511">
    <property type="entry name" value="ALANINE RACEMASE"/>
    <property type="match status" value="1"/>
</dbReference>
<dbReference type="UniPathway" id="UPA00042">
    <property type="reaction ID" value="UER00497"/>
</dbReference>
<dbReference type="RefSeq" id="WP_046561780.1">
    <property type="nucleotide sequence ID" value="NZ_CP010975.1"/>
</dbReference>
<comment type="similarity">
    <text evidence="4 9">Belongs to the alanine racemase family.</text>
</comment>
<evidence type="ECO:0000256" key="4">
    <source>
        <dbReference type="ARBA" id="ARBA00007880"/>
    </source>
</evidence>
<dbReference type="PATRIC" id="fig|914150.5.peg.1837"/>
<reference evidence="13 14" key="1">
    <citation type="submission" date="2015-02" db="EMBL/GenBank/DDBJ databases">
        <title>Complete genome sequence of Kangiella geojedonensis strain YCS-5T.</title>
        <authorList>
            <person name="Kim K.M."/>
        </authorList>
    </citation>
    <scope>NUCLEOTIDE SEQUENCE [LARGE SCALE GENOMIC DNA]</scope>
    <source>
        <strain evidence="13 14">YCS-5</strain>
    </source>
</reference>
<evidence type="ECO:0000313" key="14">
    <source>
        <dbReference type="Proteomes" id="UP000034071"/>
    </source>
</evidence>
<dbReference type="InterPro" id="IPR001608">
    <property type="entry name" value="Ala_racemase_N"/>
</dbReference>
<feature type="domain" description="Alanine racemase C-terminal" evidence="12">
    <location>
        <begin position="233"/>
        <end position="357"/>
    </location>
</feature>
<dbReference type="FunFam" id="3.20.20.10:FF:000002">
    <property type="entry name" value="Alanine racemase"/>
    <property type="match status" value="1"/>
</dbReference>
<dbReference type="NCBIfam" id="TIGR00492">
    <property type="entry name" value="alr"/>
    <property type="match status" value="1"/>
</dbReference>
<dbReference type="Proteomes" id="UP000034071">
    <property type="component" value="Chromosome"/>
</dbReference>
<comment type="cofactor">
    <cofactor evidence="2 9 10">
        <name>pyridoxal 5'-phosphate</name>
        <dbReference type="ChEBI" id="CHEBI:597326"/>
    </cofactor>
</comment>
<dbReference type="OrthoDB" id="9813814at2"/>
<dbReference type="Pfam" id="PF00842">
    <property type="entry name" value="Ala_racemase_C"/>
    <property type="match status" value="1"/>
</dbReference>
<keyword evidence="14" id="KW-1185">Reference proteome</keyword>
<evidence type="ECO:0000259" key="12">
    <source>
        <dbReference type="SMART" id="SM01005"/>
    </source>
</evidence>
<evidence type="ECO:0000313" key="13">
    <source>
        <dbReference type="EMBL" id="AKE52751.1"/>
    </source>
</evidence>
<feature type="modified residue" description="N6-(pyridoxal phosphate)lysine" evidence="9 10">
    <location>
        <position position="34"/>
    </location>
</feature>
<feature type="binding site" evidence="9 11">
    <location>
        <position position="129"/>
    </location>
    <ligand>
        <name>substrate</name>
    </ligand>
</feature>
<organism evidence="13 14">
    <name type="scientific">Kangiella geojedonensis</name>
    <dbReference type="NCBI Taxonomy" id="914150"/>
    <lineage>
        <taxon>Bacteria</taxon>
        <taxon>Pseudomonadati</taxon>
        <taxon>Pseudomonadota</taxon>
        <taxon>Gammaproteobacteria</taxon>
        <taxon>Kangiellales</taxon>
        <taxon>Kangiellaceae</taxon>
        <taxon>Kangiella</taxon>
    </lineage>
</organism>
<evidence type="ECO:0000256" key="11">
    <source>
        <dbReference type="PIRSR" id="PIRSR600821-52"/>
    </source>
</evidence>
<dbReference type="Gene3D" id="3.20.20.10">
    <property type="entry name" value="Alanine racemase"/>
    <property type="match status" value="1"/>
</dbReference>
<dbReference type="AlphaFoldDB" id="A0A0F6RDA9"/>
<dbReference type="PANTHER" id="PTHR30511:SF4">
    <property type="entry name" value="ALANINE RACEMASE, BIOSYNTHETIC"/>
    <property type="match status" value="1"/>
</dbReference>
<dbReference type="STRING" id="914150.TQ33_1811"/>
<dbReference type="EC" id="5.1.1.1" evidence="5 9"/>
<comment type="pathway">
    <text evidence="8 9">Amino-acid biosynthesis; D-alanine biosynthesis; D-alanine from L-alanine: step 1/1.</text>
</comment>
<evidence type="ECO:0000256" key="7">
    <source>
        <dbReference type="ARBA" id="ARBA00023235"/>
    </source>
</evidence>
<dbReference type="GO" id="GO:0030170">
    <property type="term" value="F:pyridoxal phosphate binding"/>
    <property type="evidence" value="ECO:0007669"/>
    <property type="project" value="UniProtKB-UniRule"/>
</dbReference>
<dbReference type="GO" id="GO:0005829">
    <property type="term" value="C:cytosol"/>
    <property type="evidence" value="ECO:0007669"/>
    <property type="project" value="TreeGrafter"/>
</dbReference>
<evidence type="ECO:0000256" key="2">
    <source>
        <dbReference type="ARBA" id="ARBA00001933"/>
    </source>
</evidence>
<dbReference type="GO" id="GO:0008784">
    <property type="term" value="F:alanine racemase activity"/>
    <property type="evidence" value="ECO:0007669"/>
    <property type="project" value="UniProtKB-UniRule"/>
</dbReference>
<evidence type="ECO:0000256" key="1">
    <source>
        <dbReference type="ARBA" id="ARBA00000316"/>
    </source>
</evidence>
<dbReference type="SUPFAM" id="SSF50621">
    <property type="entry name" value="Alanine racemase C-terminal domain-like"/>
    <property type="match status" value="1"/>
</dbReference>
<evidence type="ECO:0000256" key="3">
    <source>
        <dbReference type="ARBA" id="ARBA00004752"/>
    </source>
</evidence>
<name>A0A0F6RDA9_9GAMM</name>
<protein>
    <recommendedName>
        <fullName evidence="5 9">Alanine racemase</fullName>
        <ecNumber evidence="5 9">5.1.1.1</ecNumber>
    </recommendedName>
</protein>
<feature type="active site" description="Proton acceptor; specific for D-alanine" evidence="9">
    <location>
        <position position="34"/>
    </location>
</feature>
<dbReference type="HAMAP" id="MF_01201">
    <property type="entry name" value="Ala_racemase"/>
    <property type="match status" value="1"/>
</dbReference>
<dbReference type="InterPro" id="IPR011079">
    <property type="entry name" value="Ala_racemase_C"/>
</dbReference>
<proteinExistence type="inferred from homology"/>
<dbReference type="InterPro" id="IPR000821">
    <property type="entry name" value="Ala_racemase"/>
</dbReference>
<dbReference type="InterPro" id="IPR020622">
    <property type="entry name" value="Ala_racemase_pyridoxalP-BS"/>
</dbReference>
<dbReference type="EMBL" id="CP010975">
    <property type="protein sequence ID" value="AKE52751.1"/>
    <property type="molecule type" value="Genomic_DNA"/>
</dbReference>
<feature type="active site" description="Proton acceptor; specific for L-alanine" evidence="9">
    <location>
        <position position="254"/>
    </location>
</feature>
<dbReference type="PRINTS" id="PR00992">
    <property type="entry name" value="ALARACEMASE"/>
</dbReference>
<dbReference type="PROSITE" id="PS00395">
    <property type="entry name" value="ALANINE_RACEMASE"/>
    <property type="match status" value="1"/>
</dbReference>
<dbReference type="Gene3D" id="2.40.37.10">
    <property type="entry name" value="Lyase, Ornithine Decarboxylase, Chain A, domain 1"/>
    <property type="match status" value="1"/>
</dbReference>